<gene>
    <name evidence="2" type="ORF">SAMN04488113_14711</name>
</gene>
<reference evidence="3" key="1">
    <citation type="submission" date="2016-10" db="EMBL/GenBank/DDBJ databases">
        <authorList>
            <person name="Varghese N."/>
            <person name="Submissions S."/>
        </authorList>
    </citation>
    <scope>NUCLEOTIDE SEQUENCE [LARGE SCALE GENOMIC DNA]</scope>
    <source>
        <strain evidence="3">DSM 25751</strain>
    </source>
</reference>
<proteinExistence type="predicted"/>
<protein>
    <submittedName>
        <fullName evidence="2">Uncharacterized protein</fullName>
    </submittedName>
</protein>
<keyword evidence="3" id="KW-1185">Reference proteome</keyword>
<dbReference type="STRING" id="1130080.SAMN04488113_14711"/>
<dbReference type="EMBL" id="FNYW01000047">
    <property type="protein sequence ID" value="SEJ00569.1"/>
    <property type="molecule type" value="Genomic_DNA"/>
</dbReference>
<accession>A0A1H6V7G4</accession>
<name>A0A1H6V7G4_9LACT</name>
<evidence type="ECO:0000313" key="2">
    <source>
        <dbReference type="EMBL" id="SEJ00569.1"/>
    </source>
</evidence>
<evidence type="ECO:0000256" key="1">
    <source>
        <dbReference type="SAM" id="Phobius"/>
    </source>
</evidence>
<dbReference type="OrthoDB" id="916275at2"/>
<feature type="transmembrane region" description="Helical" evidence="1">
    <location>
        <begin position="31"/>
        <end position="49"/>
    </location>
</feature>
<keyword evidence="1" id="KW-1133">Transmembrane helix</keyword>
<organism evidence="2 3">
    <name type="scientific">Alkalibacterium gilvum</name>
    <dbReference type="NCBI Taxonomy" id="1130080"/>
    <lineage>
        <taxon>Bacteria</taxon>
        <taxon>Bacillati</taxon>
        <taxon>Bacillota</taxon>
        <taxon>Bacilli</taxon>
        <taxon>Lactobacillales</taxon>
        <taxon>Carnobacteriaceae</taxon>
        <taxon>Alkalibacterium</taxon>
    </lineage>
</organism>
<dbReference type="RefSeq" id="WP_143059527.1">
    <property type="nucleotide sequence ID" value="NZ_FNYW01000047.1"/>
</dbReference>
<dbReference type="Proteomes" id="UP000198564">
    <property type="component" value="Unassembled WGS sequence"/>
</dbReference>
<evidence type="ECO:0000313" key="3">
    <source>
        <dbReference type="Proteomes" id="UP000198564"/>
    </source>
</evidence>
<sequence>MLQLVITDQLQANDDHKNQNKGQVFMKNKRIYLSIAVVLFLLFLPYIAWQLDSEKKFDVLILDKTVPDQTYQEHKGITWVLNHYKYLKNDGTLYDLAQDYSGFHPQEEKQYHISQLSENMKEYDLIYMADTYGVYENEYYDENKEGTRSELIYGGLTDEEVAYIEEKYISQHVPVIAEFNSFASPTSPEVEQRLTSLLGIQWNGWSVRYFNELDPELKSDIPQWIIKNYEQQTNENWNLSGSGYVFVKNDESVLVLKEGQDFEGEGIRFEFNERGQEFFDTSLSSHYDYWFDIVESDSSEVLAEYSLGLTESGKQHLSDYDIENTFPAVTRNIKSKTPAYYFAGDYADMPVTPSIVRYKGMDWLNKMISRLQGNASHSFFYRAYLPMMNIILQEEYDEKNSDIERD</sequence>
<keyword evidence="1" id="KW-0812">Transmembrane</keyword>
<keyword evidence="1" id="KW-0472">Membrane</keyword>
<dbReference type="AlphaFoldDB" id="A0A1H6V7G4"/>